<dbReference type="AlphaFoldDB" id="A0A367LJC5"/>
<gene>
    <name evidence="3" type="ORF">L249_6663</name>
</gene>
<protein>
    <recommendedName>
        <fullName evidence="2">Transcription regulator Rua1 C-terminal domain-containing protein</fullName>
    </recommendedName>
</protein>
<feature type="region of interest" description="Disordered" evidence="1">
    <location>
        <begin position="601"/>
        <end position="620"/>
    </location>
</feature>
<feature type="compositionally biased region" description="Polar residues" evidence="1">
    <location>
        <begin position="269"/>
        <end position="279"/>
    </location>
</feature>
<evidence type="ECO:0000256" key="1">
    <source>
        <dbReference type="SAM" id="MobiDB-lite"/>
    </source>
</evidence>
<dbReference type="Proteomes" id="UP000253664">
    <property type="component" value="Unassembled WGS sequence"/>
</dbReference>
<feature type="domain" description="Transcription regulator Rua1 C-terminal" evidence="2">
    <location>
        <begin position="436"/>
        <end position="536"/>
    </location>
</feature>
<name>A0A367LJC5_9HYPO</name>
<accession>A0A367LJC5</accession>
<feature type="region of interest" description="Disordered" evidence="1">
    <location>
        <begin position="118"/>
        <end position="145"/>
    </location>
</feature>
<sequence length="620" mass="68274">MESAELRQPIKHEHTRYRVDDKLNPPPTVSVLDPSNMMPSNVTWMAPPTSEPRWRHGALYHDMPGAVEDNCSTMPGLDSFSLQSAEAPRPVSMDQDIMSLDMANGSKQFYPHLITSSFSADPSPDDWPHKSVEDSMGGMEPEGPIGQAYTTDEAVSMLELRYPGSGQDIDGSLSRRRTSGSSLTTSGAISDLPSYDDFSAALSEAPSYGSDYPAASNRNSIMSSMHVSPVASPHMTPRNRSEQVRAHSRGRATPSPRASVRSVPYSIDGSKSQRWSTGSYAPAPGRRQSPFVYGGSPELYAPQRMSYHGPLPSSFPSQSPAMNGGCFPGGSRAPAYMMSAPPPVYQRNGMLLPTQGFHDVYDRQQAPPPPLPSQGLFKMLQSNGDPRTLHGHYTDLSDPPDLYSALHEEQIPPPESDMNPSDPDLMPYEQELRFEGDLYTPRWVRGHGNKREGWCGICKPGRWLVLKNSAFWYDKSFTHGISAATGCPFQEPLETRRMEGNPDVWEGLCSSCNDWVALVSSKKKGTTWFRHAYKCHTHPKAKDGSKRRRDAAANSCARAVMTAPKVKMEQRVPTPDSTTMHHYPPPPPTSSHYTSLTREPFHLKGSRSPTSPNLGLGNVV</sequence>
<dbReference type="PANTHER" id="PTHR28125:SF3">
    <property type="entry name" value="TRANSCRIPTION REGULATOR RUA1 C-TERMINAL DOMAIN-CONTAINING PROTEIN"/>
    <property type="match status" value="1"/>
</dbReference>
<dbReference type="EMBL" id="LKCN02000003">
    <property type="protein sequence ID" value="RCI14524.1"/>
    <property type="molecule type" value="Genomic_DNA"/>
</dbReference>
<proteinExistence type="predicted"/>
<evidence type="ECO:0000313" key="3">
    <source>
        <dbReference type="EMBL" id="RCI14524.1"/>
    </source>
</evidence>
<dbReference type="OrthoDB" id="5595379at2759"/>
<organism evidence="3 4">
    <name type="scientific">Ophiocordyceps polyrhachis-furcata BCC 54312</name>
    <dbReference type="NCBI Taxonomy" id="1330021"/>
    <lineage>
        <taxon>Eukaryota</taxon>
        <taxon>Fungi</taxon>
        <taxon>Dikarya</taxon>
        <taxon>Ascomycota</taxon>
        <taxon>Pezizomycotina</taxon>
        <taxon>Sordariomycetes</taxon>
        <taxon>Hypocreomycetidae</taxon>
        <taxon>Hypocreales</taxon>
        <taxon>Ophiocordycipitaceae</taxon>
        <taxon>Ophiocordyceps</taxon>
    </lineage>
</organism>
<comment type="caution">
    <text evidence="3">The sequence shown here is derived from an EMBL/GenBank/DDBJ whole genome shotgun (WGS) entry which is preliminary data.</text>
</comment>
<evidence type="ECO:0000313" key="4">
    <source>
        <dbReference type="Proteomes" id="UP000253664"/>
    </source>
</evidence>
<dbReference type="InterPro" id="IPR028012">
    <property type="entry name" value="Rua1_C"/>
</dbReference>
<evidence type="ECO:0000259" key="2">
    <source>
        <dbReference type="Pfam" id="PF14616"/>
    </source>
</evidence>
<feature type="region of interest" description="Disordered" evidence="1">
    <location>
        <begin position="163"/>
        <end position="190"/>
    </location>
</feature>
<reference evidence="3 4" key="1">
    <citation type="journal article" date="2015" name="BMC Genomics">
        <title>Insights from the genome of Ophiocordyceps polyrhachis-furcata to pathogenicity and host specificity in insect fungi.</title>
        <authorList>
            <person name="Wichadakul D."/>
            <person name="Kobmoo N."/>
            <person name="Ingsriswang S."/>
            <person name="Tangphatsornruang S."/>
            <person name="Chantasingh D."/>
            <person name="Luangsa-ard J.J."/>
            <person name="Eurwilaichitr L."/>
        </authorList>
    </citation>
    <scope>NUCLEOTIDE SEQUENCE [LARGE SCALE GENOMIC DNA]</scope>
    <source>
        <strain evidence="3 4">BCC 54312</strain>
    </source>
</reference>
<dbReference type="Pfam" id="PF14616">
    <property type="entry name" value="Rua1_C"/>
    <property type="match status" value="1"/>
</dbReference>
<dbReference type="PANTHER" id="PTHR28125">
    <property type="entry name" value="MEIOTIC EXPRESSION UP-REGULATED PROTEIN 26"/>
    <property type="match status" value="1"/>
</dbReference>
<feature type="region of interest" description="Disordered" evidence="1">
    <location>
        <begin position="227"/>
        <end position="289"/>
    </location>
</feature>
<keyword evidence="4" id="KW-1185">Reference proteome</keyword>
<feature type="region of interest" description="Disordered" evidence="1">
    <location>
        <begin position="568"/>
        <end position="595"/>
    </location>
</feature>